<proteinExistence type="predicted"/>
<keyword evidence="1" id="KW-0812">Transmembrane</keyword>
<evidence type="ECO:0000313" key="2">
    <source>
        <dbReference type="EMBL" id="QCD41446.1"/>
    </source>
</evidence>
<evidence type="ECO:0000313" key="3">
    <source>
        <dbReference type="Proteomes" id="UP000297149"/>
    </source>
</evidence>
<keyword evidence="3" id="KW-1185">Reference proteome</keyword>
<organism evidence="2 3">
    <name type="scientific">Duncaniella dubosii</name>
    <dbReference type="NCBI Taxonomy" id="2518971"/>
    <lineage>
        <taxon>Bacteria</taxon>
        <taxon>Pseudomonadati</taxon>
        <taxon>Bacteroidota</taxon>
        <taxon>Bacteroidia</taxon>
        <taxon>Bacteroidales</taxon>
        <taxon>Muribaculaceae</taxon>
        <taxon>Duncaniella</taxon>
    </lineage>
</organism>
<dbReference type="EMBL" id="CP039396">
    <property type="protein sequence ID" value="QCD41446.1"/>
    <property type="molecule type" value="Genomic_DNA"/>
</dbReference>
<evidence type="ECO:0000256" key="1">
    <source>
        <dbReference type="SAM" id="Phobius"/>
    </source>
</evidence>
<name>A0A4P7W0P5_9BACT</name>
<feature type="transmembrane region" description="Helical" evidence="1">
    <location>
        <begin position="16"/>
        <end position="35"/>
    </location>
</feature>
<keyword evidence="1" id="KW-1133">Transmembrane helix</keyword>
<dbReference type="KEGG" id="ddb:E7747_03440"/>
<accession>A0A4P7W0P5</accession>
<dbReference type="AlphaFoldDB" id="A0A4P7W0P5"/>
<reference evidence="3" key="1">
    <citation type="submission" date="2019-02" db="EMBL/GenBank/DDBJ databases">
        <title>Isolation and identification of novel species under the genus Muribaculum.</title>
        <authorList>
            <person name="Miyake S."/>
            <person name="Ding Y."/>
            <person name="Low A."/>
            <person name="Soh M."/>
            <person name="Seedorf H."/>
        </authorList>
    </citation>
    <scope>NUCLEOTIDE SEQUENCE [LARGE SCALE GENOMIC DNA]</scope>
    <source>
        <strain evidence="3">H5</strain>
    </source>
</reference>
<keyword evidence="1" id="KW-0472">Membrane</keyword>
<sequence length="124" mass="14277">MEIEEQELSLPPRSKALYWFIGGIVAIMLVGFGLFHSATDFFKEKISASESVAETPRQVVIDGTNLRLRYAPHPNAETYKRIDGTNWHPQKGERFPYKGETEDFYKIDYNGIVLYVSKLHTHID</sequence>
<protein>
    <submittedName>
        <fullName evidence="2">Uncharacterized protein</fullName>
    </submittedName>
</protein>
<gene>
    <name evidence="2" type="ORF">E7747_03440</name>
</gene>
<dbReference type="Proteomes" id="UP000297149">
    <property type="component" value="Chromosome"/>
</dbReference>
<dbReference type="RefSeq" id="WP_123614045.1">
    <property type="nucleotide sequence ID" value="NZ_CAXHQF010000038.1"/>
</dbReference>